<dbReference type="PRINTS" id="PR00420">
    <property type="entry name" value="RNGMNOXGNASE"/>
</dbReference>
<dbReference type="AlphaFoldDB" id="A0A7W7FW15"/>
<dbReference type="Proteomes" id="UP000533598">
    <property type="component" value="Unassembled WGS sequence"/>
</dbReference>
<protein>
    <submittedName>
        <fullName evidence="2">2-polyprenyl-6-methoxyphenol hydroxylase-like FAD-dependent oxidoreductase</fullName>
    </submittedName>
</protein>
<sequence length="407" mass="44343">MTKTVLISGASIAGPALAYWLRRHGFRPTVLERAPAPREGGYKIDVRGAAITVCERMGIRAAIEAVDTKVRGVTFVTAKNKPIATMEADFMYGRGTGDAELWRGDLSRILVAACREEVEFVYGDSATAFTETEQGVQVTFEHGAPRTFDLVVGADGLHSNTRALAFGPESDYLRHLGRYISIFTTRHHQDLDRWELFHNGVGGTASIYRTSPRDPAKGMLMFGAGDLGLGRDVAAQQQALRTAFARIGWQAPNLLAEMASAPDFYFDAVAQIHLPSWSTGRIVLLGDAGYCASPASGQGTSLALVGAYVLAGELVRHADHTTAFAGYERIMRPYVEVNQRLGVDSAKGMITDTAWQRRLRGLSFRLLKLTPSSTRNRIAARMHEQIQHAAHAVDLPDYPVTAPAGTR</sequence>
<dbReference type="PANTHER" id="PTHR46865">
    <property type="entry name" value="OXIDOREDUCTASE-RELATED"/>
    <property type="match status" value="1"/>
</dbReference>
<dbReference type="InterPro" id="IPR002938">
    <property type="entry name" value="FAD-bd"/>
</dbReference>
<dbReference type="Pfam" id="PF01494">
    <property type="entry name" value="FAD_binding_3"/>
    <property type="match status" value="1"/>
</dbReference>
<dbReference type="Gene3D" id="3.30.9.10">
    <property type="entry name" value="D-Amino Acid Oxidase, subunit A, domain 2"/>
    <property type="match status" value="1"/>
</dbReference>
<name>A0A7W7FW15_9PSEU</name>
<dbReference type="EMBL" id="JACHMH010000001">
    <property type="protein sequence ID" value="MBB4679103.1"/>
    <property type="molecule type" value="Genomic_DNA"/>
</dbReference>
<keyword evidence="3" id="KW-1185">Reference proteome</keyword>
<dbReference type="InterPro" id="IPR036188">
    <property type="entry name" value="FAD/NAD-bd_sf"/>
</dbReference>
<evidence type="ECO:0000313" key="3">
    <source>
        <dbReference type="Proteomes" id="UP000533598"/>
    </source>
</evidence>
<dbReference type="InterPro" id="IPR051704">
    <property type="entry name" value="FAD_aromatic-hydroxylase"/>
</dbReference>
<evidence type="ECO:0000259" key="1">
    <source>
        <dbReference type="Pfam" id="PF01494"/>
    </source>
</evidence>
<dbReference type="SUPFAM" id="SSF51905">
    <property type="entry name" value="FAD/NAD(P)-binding domain"/>
    <property type="match status" value="1"/>
</dbReference>
<reference evidence="2 3" key="1">
    <citation type="submission" date="2020-08" db="EMBL/GenBank/DDBJ databases">
        <title>Sequencing the genomes of 1000 actinobacteria strains.</title>
        <authorList>
            <person name="Klenk H.-P."/>
        </authorList>
    </citation>
    <scope>NUCLEOTIDE SEQUENCE [LARGE SCALE GENOMIC DNA]</scope>
    <source>
        <strain evidence="2 3">DSM 44230</strain>
    </source>
</reference>
<evidence type="ECO:0000313" key="2">
    <source>
        <dbReference type="EMBL" id="MBB4679103.1"/>
    </source>
</evidence>
<organism evidence="2 3">
    <name type="scientific">Crossiella cryophila</name>
    <dbReference type="NCBI Taxonomy" id="43355"/>
    <lineage>
        <taxon>Bacteria</taxon>
        <taxon>Bacillati</taxon>
        <taxon>Actinomycetota</taxon>
        <taxon>Actinomycetes</taxon>
        <taxon>Pseudonocardiales</taxon>
        <taxon>Pseudonocardiaceae</taxon>
        <taxon>Crossiella</taxon>
    </lineage>
</organism>
<comment type="caution">
    <text evidence="2">The sequence shown here is derived from an EMBL/GenBank/DDBJ whole genome shotgun (WGS) entry which is preliminary data.</text>
</comment>
<dbReference type="RefSeq" id="WP_185004892.1">
    <property type="nucleotide sequence ID" value="NZ_BAAAUI010000048.1"/>
</dbReference>
<accession>A0A7W7FW15</accession>
<gene>
    <name evidence="2" type="ORF">HNR67_005221</name>
</gene>
<feature type="domain" description="FAD-binding" evidence="1">
    <location>
        <begin position="4"/>
        <end position="163"/>
    </location>
</feature>
<dbReference type="PANTHER" id="PTHR46865:SF2">
    <property type="entry name" value="MONOOXYGENASE"/>
    <property type="match status" value="1"/>
</dbReference>
<dbReference type="GO" id="GO:0071949">
    <property type="term" value="F:FAD binding"/>
    <property type="evidence" value="ECO:0007669"/>
    <property type="project" value="InterPro"/>
</dbReference>
<proteinExistence type="predicted"/>
<dbReference type="Gene3D" id="3.50.50.60">
    <property type="entry name" value="FAD/NAD(P)-binding domain"/>
    <property type="match status" value="1"/>
</dbReference>